<name>A0ABN0XWD2_9ALTE</name>
<proteinExistence type="predicted"/>
<keyword evidence="2" id="KW-1185">Reference proteome</keyword>
<evidence type="ECO:0008006" key="3">
    <source>
        <dbReference type="Google" id="ProtNLM"/>
    </source>
</evidence>
<organism evidence="1 2">
    <name type="scientific">Bowmanella denitrificans</name>
    <dbReference type="NCBI Taxonomy" id="366582"/>
    <lineage>
        <taxon>Bacteria</taxon>
        <taxon>Pseudomonadati</taxon>
        <taxon>Pseudomonadota</taxon>
        <taxon>Gammaproteobacteria</taxon>
        <taxon>Alteromonadales</taxon>
        <taxon>Alteromonadaceae</taxon>
        <taxon>Bowmanella</taxon>
    </lineage>
</organism>
<sequence length="104" mass="11840">MQSILDKLKDNMQVIYRRALDADQSLAKLHQQGQGKFQQVFADDAGFEVQSKRFGPYVEELARDIVTLENQTDTETFEPQLANVVRKMELLFSTLAGFKDSLKG</sequence>
<evidence type="ECO:0000313" key="1">
    <source>
        <dbReference type="EMBL" id="GAA0374572.1"/>
    </source>
</evidence>
<evidence type="ECO:0000313" key="2">
    <source>
        <dbReference type="Proteomes" id="UP001501757"/>
    </source>
</evidence>
<dbReference type="RefSeq" id="WP_102794426.1">
    <property type="nucleotide sequence ID" value="NZ_BAAAEI010000031.1"/>
</dbReference>
<accession>A0ABN0XWD2</accession>
<protein>
    <recommendedName>
        <fullName evidence="3">Prephenate dehydrogenase</fullName>
    </recommendedName>
</protein>
<reference evidence="1 2" key="1">
    <citation type="journal article" date="2019" name="Int. J. Syst. Evol. Microbiol.">
        <title>The Global Catalogue of Microorganisms (GCM) 10K type strain sequencing project: providing services to taxonomists for standard genome sequencing and annotation.</title>
        <authorList>
            <consortium name="The Broad Institute Genomics Platform"/>
            <consortium name="The Broad Institute Genome Sequencing Center for Infectious Disease"/>
            <person name="Wu L."/>
            <person name="Ma J."/>
        </authorList>
    </citation>
    <scope>NUCLEOTIDE SEQUENCE [LARGE SCALE GENOMIC DNA]</scope>
    <source>
        <strain evidence="1 2">JCM 13378</strain>
    </source>
</reference>
<comment type="caution">
    <text evidence="1">The sequence shown here is derived from an EMBL/GenBank/DDBJ whole genome shotgun (WGS) entry which is preliminary data.</text>
</comment>
<dbReference type="EMBL" id="BAAAEI010000031">
    <property type="protein sequence ID" value="GAA0374572.1"/>
    <property type="molecule type" value="Genomic_DNA"/>
</dbReference>
<gene>
    <name evidence="1" type="ORF">GCM10009092_43500</name>
</gene>
<dbReference type="Proteomes" id="UP001501757">
    <property type="component" value="Unassembled WGS sequence"/>
</dbReference>